<dbReference type="Proteomes" id="UP000225706">
    <property type="component" value="Unassembled WGS sequence"/>
</dbReference>
<dbReference type="OrthoDB" id="5976843at2759"/>
<comment type="caution">
    <text evidence="1">The sequence shown here is derived from an EMBL/GenBank/DDBJ whole genome shotgun (WGS) entry which is preliminary data.</text>
</comment>
<dbReference type="SUPFAM" id="SSF52980">
    <property type="entry name" value="Restriction endonuclease-like"/>
    <property type="match status" value="1"/>
</dbReference>
<reference evidence="2" key="1">
    <citation type="journal article" date="2017" name="bioRxiv">
        <title>Comparative analysis of the genomes of Stylophora pistillata and Acropora digitifera provides evidence for extensive differences between species of corals.</title>
        <authorList>
            <person name="Voolstra C.R."/>
            <person name="Li Y."/>
            <person name="Liew Y.J."/>
            <person name="Baumgarten S."/>
            <person name="Zoccola D."/>
            <person name="Flot J.-F."/>
            <person name="Tambutte S."/>
            <person name="Allemand D."/>
            <person name="Aranda M."/>
        </authorList>
    </citation>
    <scope>NUCLEOTIDE SEQUENCE [LARGE SCALE GENOMIC DNA]</scope>
</reference>
<dbReference type="InterPro" id="IPR011604">
    <property type="entry name" value="PDDEXK-like_dom_sf"/>
</dbReference>
<dbReference type="AlphaFoldDB" id="A0A2B4S044"/>
<evidence type="ECO:0000313" key="1">
    <source>
        <dbReference type="EMBL" id="PFX22409.1"/>
    </source>
</evidence>
<dbReference type="InterPro" id="IPR011335">
    <property type="entry name" value="Restrct_endonuc-II-like"/>
</dbReference>
<organism evidence="1 2">
    <name type="scientific">Stylophora pistillata</name>
    <name type="common">Smooth cauliflower coral</name>
    <dbReference type="NCBI Taxonomy" id="50429"/>
    <lineage>
        <taxon>Eukaryota</taxon>
        <taxon>Metazoa</taxon>
        <taxon>Cnidaria</taxon>
        <taxon>Anthozoa</taxon>
        <taxon>Hexacorallia</taxon>
        <taxon>Scleractinia</taxon>
        <taxon>Astrocoeniina</taxon>
        <taxon>Pocilloporidae</taxon>
        <taxon>Stylophora</taxon>
    </lineage>
</organism>
<sequence length="369" mass="42579">MAANHAYFADMKVSELQKFLRERDIQISINSKNRRGTELLELCRNAAEIKVPKIEEESTKRDELIISKIKLPGGKLLPHPLSLKDWTHDFTGVPDFKFPDIYHYLVGKDGYDEDCLRSYKSLEGFRLFVDGHVEDLNYHDLSDDETGLEIRCDGPESCGLHLPRSFLSFQEKFYNTLLEAAPSCVALQFMTKPPVQAVSEEELLDQITYADIDHEEIVEYAEGEDSTPHQLPWGHEKEVVTIKVYIKKHRTKHRGLEVFRSVLIVDKQYPYLVASPDRNSTAHCLDVVAGKYYVKKETSWNYQMQRQLALARLEQCNLIIYTLKGILVVPVTFDKELWDKMVGKLSKFFLEHMVPEVLSGKILEEVTHT</sequence>
<dbReference type="PANTHER" id="PTHR47526">
    <property type="entry name" value="ATP-DEPENDENT DNA HELICASE"/>
    <property type="match status" value="1"/>
</dbReference>
<protein>
    <submittedName>
        <fullName evidence="1">Uncharacterized protein</fullName>
    </submittedName>
</protein>
<dbReference type="EMBL" id="LSMT01000241">
    <property type="protein sequence ID" value="PFX22409.1"/>
    <property type="molecule type" value="Genomic_DNA"/>
</dbReference>
<name>A0A2B4S044_STYPI</name>
<gene>
    <name evidence="1" type="ORF">AWC38_SpisGene13084</name>
</gene>
<evidence type="ECO:0000313" key="2">
    <source>
        <dbReference type="Proteomes" id="UP000225706"/>
    </source>
</evidence>
<accession>A0A2B4S044</accession>
<keyword evidence="2" id="KW-1185">Reference proteome</keyword>
<proteinExistence type="predicted"/>
<dbReference type="PANTHER" id="PTHR47526:SF4">
    <property type="entry name" value="SWIM-TYPE DOMAIN-CONTAINING PROTEIN"/>
    <property type="match status" value="1"/>
</dbReference>
<dbReference type="Gene3D" id="3.90.320.10">
    <property type="match status" value="1"/>
</dbReference>
<dbReference type="GO" id="GO:0006281">
    <property type="term" value="P:DNA repair"/>
    <property type="evidence" value="ECO:0007669"/>
    <property type="project" value="UniProtKB-ARBA"/>
</dbReference>